<evidence type="ECO:0000313" key="2">
    <source>
        <dbReference type="EMBL" id="QAS78566.1"/>
    </source>
</evidence>
<evidence type="ECO:0000313" key="3">
    <source>
        <dbReference type="Proteomes" id="UP000220927"/>
    </source>
</evidence>
<name>A0AAE5TXV7_9HYPH</name>
<dbReference type="Gene3D" id="3.40.50.300">
    <property type="entry name" value="P-loop containing nucleotide triphosphate hydrolases"/>
    <property type="match status" value="1"/>
</dbReference>
<sequence>MCADLISLFPSPTWVFRTSTSRLPTRLRRDVNNRSRLRGGARRRNPSPQNQSLQLRNGSLCPRSRLMCFRRQRKARLSSTVSKLRWPRHVIEIEKWSLQKMKPLPDISNEFRQMRIPLPKVDEAHRAINRLVDSRLAALNDNRPTRAEAGCVTIFAPSHAGKTTIMSWYVEKFLGGNYNVKETKVAVITLNGESSQSAFLPQVLKGLGDPLPFLGKPPQMLDRLHGLIAKHPIHLIMFDESNNLRMRNANDKDATRTHNTLRGFAKHNGCPIVVLGTNEAKARIGSDGQICSIDFPVLLTPLQLNNPKDAAVLVRYCSELGIKLKEHGLFERRSNFVVGNTLACLVETAGGLPGRISRVVERAAYLARDEGANCVDVRHLEAATDLYAIPHGFVTLNPFTRDREARERAKTKRARRSA</sequence>
<keyword evidence="3" id="KW-1185">Reference proteome</keyword>
<proteinExistence type="predicted"/>
<dbReference type="InterPro" id="IPR027417">
    <property type="entry name" value="P-loop_NTPase"/>
</dbReference>
<reference evidence="2 3" key="1">
    <citation type="submission" date="2019-01" db="EMBL/GenBank/DDBJ databases">
        <title>Genomic insights into the origins and evolution of symbiotic genes in the Phaseolus vulgaris microsymbionts.</title>
        <authorList>
            <person name="Tong W."/>
        </authorList>
    </citation>
    <scope>NUCLEOTIDE SEQUENCE [LARGE SCALE GENOMIC DNA]</scope>
    <source>
        <strain evidence="2 3">FH23</strain>
    </source>
</reference>
<dbReference type="Proteomes" id="UP000220927">
    <property type="component" value="Chromosome"/>
</dbReference>
<feature type="compositionally biased region" description="Polar residues" evidence="1">
    <location>
        <begin position="46"/>
        <end position="56"/>
    </location>
</feature>
<feature type="region of interest" description="Disordered" evidence="1">
    <location>
        <begin position="31"/>
        <end position="56"/>
    </location>
</feature>
<evidence type="ECO:0008006" key="4">
    <source>
        <dbReference type="Google" id="ProtNLM"/>
    </source>
</evidence>
<dbReference type="EMBL" id="CP034998">
    <property type="protein sequence ID" value="QAS78566.1"/>
    <property type="molecule type" value="Genomic_DNA"/>
</dbReference>
<dbReference type="KEGG" id="rad:CO657_11000"/>
<evidence type="ECO:0000256" key="1">
    <source>
        <dbReference type="SAM" id="MobiDB-lite"/>
    </source>
</evidence>
<dbReference type="AlphaFoldDB" id="A0AAE5TXV7"/>
<dbReference type="SUPFAM" id="SSF52540">
    <property type="entry name" value="P-loop containing nucleoside triphosphate hydrolases"/>
    <property type="match status" value="1"/>
</dbReference>
<accession>A0AAE5TXV7</accession>
<feature type="compositionally biased region" description="Basic residues" evidence="1">
    <location>
        <begin position="35"/>
        <end position="45"/>
    </location>
</feature>
<gene>
    <name evidence="2" type="ORF">CO657_11000</name>
</gene>
<dbReference type="Pfam" id="PF05621">
    <property type="entry name" value="TniB"/>
    <property type="match status" value="1"/>
</dbReference>
<organism evidence="2 3">
    <name type="scientific">Rhizobium acidisoli</name>
    <dbReference type="NCBI Taxonomy" id="1538158"/>
    <lineage>
        <taxon>Bacteria</taxon>
        <taxon>Pseudomonadati</taxon>
        <taxon>Pseudomonadota</taxon>
        <taxon>Alphaproteobacteria</taxon>
        <taxon>Hyphomicrobiales</taxon>
        <taxon>Rhizobiaceae</taxon>
        <taxon>Rhizobium/Agrobacterium group</taxon>
        <taxon>Rhizobium</taxon>
    </lineage>
</organism>
<dbReference type="InterPro" id="IPR008868">
    <property type="entry name" value="TniB"/>
</dbReference>
<protein>
    <recommendedName>
        <fullName evidence="4">AAA+ ATPase domain-containing protein</fullName>
    </recommendedName>
</protein>